<evidence type="ECO:0008006" key="4">
    <source>
        <dbReference type="Google" id="ProtNLM"/>
    </source>
</evidence>
<dbReference type="SUPFAM" id="SSF52374">
    <property type="entry name" value="Nucleotidylyl transferase"/>
    <property type="match status" value="1"/>
</dbReference>
<sequence length="495" mass="55909">LARDALIGEGHHVLGGYMSPINDLQGKTGTPAEHRVKMCQLAVTDSPFVMVDPWEAMQTFPQKAFSVLSRVEKTIGASDYYPEEKIKVMLLCEANVLESFATTGTNSEQIEALHGEHGIVCISRDGNNVRKTIYDHDLLYENRVLSLMQNLINDKVNDGVRPDDAQSDVLMEIQVSLWIRRFLAFQDKTVIAERLSCFLVSSYIAAILCRHGQLVEKNEPVSSLMLHSVMSGHHGQHSGHGNKVKNTLRGDFYVNCNEDKDLVLGVPWLHSLGNFTQDHQIIESRLKLDGQEVVLPSMTHGIPQVATTKRRGRTFGRRQYIWATHNENMRLANNEDAIIEDDKFVDAKGFILHTNRGPLILGLRMKHKGFEEGTTQLRTAGRAKPRPSFGQPWRPVQQGNNIVGHPACWKRSKRLLLYCNMPAAWLKLLQSIAVDPQQEHTSQHPMKEEVTRLLHQLVVSSITTITDPRGQQGRVPTVLRTQQSFLHVFQMPIQH</sequence>
<protein>
    <recommendedName>
        <fullName evidence="4">Cytidyltransferase-like domain-containing protein</fullName>
    </recommendedName>
</protein>
<dbReference type="GO" id="GO:0000309">
    <property type="term" value="F:nicotinamide-nucleotide adenylyltransferase activity"/>
    <property type="evidence" value="ECO:0007669"/>
    <property type="project" value="TreeGrafter"/>
</dbReference>
<dbReference type="PANTHER" id="PTHR12039:SF0">
    <property type="entry name" value="NICOTINAMIDE-NUCLEOTIDE ADENYLYLTRANSFERASE"/>
    <property type="match status" value="1"/>
</dbReference>
<gene>
    <name evidence="2" type="ORF">KI387_029345</name>
</gene>
<evidence type="ECO:0000256" key="1">
    <source>
        <dbReference type="SAM" id="MobiDB-lite"/>
    </source>
</evidence>
<dbReference type="EMBL" id="JAHRHJ020000010">
    <property type="protein sequence ID" value="KAH9297663.1"/>
    <property type="molecule type" value="Genomic_DNA"/>
</dbReference>
<accession>A0AA38CJ14</accession>
<dbReference type="InterPro" id="IPR014729">
    <property type="entry name" value="Rossmann-like_a/b/a_fold"/>
</dbReference>
<dbReference type="InterPro" id="IPR051182">
    <property type="entry name" value="Euk_NMN_adenylyltrnsfrase"/>
</dbReference>
<dbReference type="GO" id="GO:0004515">
    <property type="term" value="F:nicotinate-nucleotide adenylyltransferase activity"/>
    <property type="evidence" value="ECO:0007669"/>
    <property type="project" value="TreeGrafter"/>
</dbReference>
<dbReference type="Proteomes" id="UP000824469">
    <property type="component" value="Unassembled WGS sequence"/>
</dbReference>
<keyword evidence="3" id="KW-1185">Reference proteome</keyword>
<dbReference type="AlphaFoldDB" id="A0AA38CJ14"/>
<evidence type="ECO:0000313" key="3">
    <source>
        <dbReference type="Proteomes" id="UP000824469"/>
    </source>
</evidence>
<proteinExistence type="predicted"/>
<name>A0AA38CJ14_TAXCH</name>
<evidence type="ECO:0000313" key="2">
    <source>
        <dbReference type="EMBL" id="KAH9297663.1"/>
    </source>
</evidence>
<reference evidence="2 3" key="1">
    <citation type="journal article" date="2021" name="Nat. Plants">
        <title>The Taxus genome provides insights into paclitaxel biosynthesis.</title>
        <authorList>
            <person name="Xiong X."/>
            <person name="Gou J."/>
            <person name="Liao Q."/>
            <person name="Li Y."/>
            <person name="Zhou Q."/>
            <person name="Bi G."/>
            <person name="Li C."/>
            <person name="Du R."/>
            <person name="Wang X."/>
            <person name="Sun T."/>
            <person name="Guo L."/>
            <person name="Liang H."/>
            <person name="Lu P."/>
            <person name="Wu Y."/>
            <person name="Zhang Z."/>
            <person name="Ro D.K."/>
            <person name="Shang Y."/>
            <person name="Huang S."/>
            <person name="Yan J."/>
        </authorList>
    </citation>
    <scope>NUCLEOTIDE SEQUENCE [LARGE SCALE GENOMIC DNA]</scope>
    <source>
        <strain evidence="2">Ta-2019</strain>
    </source>
</reference>
<dbReference type="Gene3D" id="3.40.50.620">
    <property type="entry name" value="HUPs"/>
    <property type="match status" value="1"/>
</dbReference>
<dbReference type="PANTHER" id="PTHR12039">
    <property type="entry name" value="NICOTINAMIDE MONONUCLEOTIDE ADENYLYLTRANSFERASE"/>
    <property type="match status" value="1"/>
</dbReference>
<feature type="non-terminal residue" evidence="2">
    <location>
        <position position="1"/>
    </location>
</feature>
<dbReference type="GO" id="GO:0009435">
    <property type="term" value="P:NAD+ biosynthetic process"/>
    <property type="evidence" value="ECO:0007669"/>
    <property type="project" value="TreeGrafter"/>
</dbReference>
<feature type="region of interest" description="Disordered" evidence="1">
    <location>
        <begin position="377"/>
        <end position="397"/>
    </location>
</feature>
<comment type="caution">
    <text evidence="2">The sequence shown here is derived from an EMBL/GenBank/DDBJ whole genome shotgun (WGS) entry which is preliminary data.</text>
</comment>
<organism evidence="2 3">
    <name type="scientific">Taxus chinensis</name>
    <name type="common">Chinese yew</name>
    <name type="synonym">Taxus wallichiana var. chinensis</name>
    <dbReference type="NCBI Taxonomy" id="29808"/>
    <lineage>
        <taxon>Eukaryota</taxon>
        <taxon>Viridiplantae</taxon>
        <taxon>Streptophyta</taxon>
        <taxon>Embryophyta</taxon>
        <taxon>Tracheophyta</taxon>
        <taxon>Spermatophyta</taxon>
        <taxon>Pinopsida</taxon>
        <taxon>Pinidae</taxon>
        <taxon>Conifers II</taxon>
        <taxon>Cupressales</taxon>
        <taxon>Taxaceae</taxon>
        <taxon>Taxus</taxon>
    </lineage>
</organism>